<keyword evidence="1" id="KW-0677">Repeat</keyword>
<keyword evidence="5" id="KW-1185">Reference proteome</keyword>
<organism evidence="4 5">
    <name type="scientific">Triparma laevis f. longispina</name>
    <dbReference type="NCBI Taxonomy" id="1714387"/>
    <lineage>
        <taxon>Eukaryota</taxon>
        <taxon>Sar</taxon>
        <taxon>Stramenopiles</taxon>
        <taxon>Ochrophyta</taxon>
        <taxon>Bolidophyceae</taxon>
        <taxon>Parmales</taxon>
        <taxon>Triparmaceae</taxon>
        <taxon>Triparma</taxon>
    </lineage>
</organism>
<feature type="compositionally biased region" description="Basic and acidic residues" evidence="3">
    <location>
        <begin position="45"/>
        <end position="56"/>
    </location>
</feature>
<dbReference type="AlphaFoldDB" id="A0A9W7CDK2"/>
<dbReference type="SUPFAM" id="SSF48452">
    <property type="entry name" value="TPR-like"/>
    <property type="match status" value="1"/>
</dbReference>
<proteinExistence type="predicted"/>
<dbReference type="Proteomes" id="UP001165122">
    <property type="component" value="Unassembled WGS sequence"/>
</dbReference>
<comment type="caution">
    <text evidence="4">The sequence shown here is derived from an EMBL/GenBank/DDBJ whole genome shotgun (WGS) entry which is preliminary data.</text>
</comment>
<dbReference type="GO" id="GO:0003341">
    <property type="term" value="P:cilium movement"/>
    <property type="evidence" value="ECO:0007669"/>
    <property type="project" value="TreeGrafter"/>
</dbReference>
<dbReference type="GO" id="GO:0031514">
    <property type="term" value="C:motile cilium"/>
    <property type="evidence" value="ECO:0007669"/>
    <property type="project" value="TreeGrafter"/>
</dbReference>
<accession>A0A9W7CDK2</accession>
<feature type="compositionally biased region" description="Basic and acidic residues" evidence="3">
    <location>
        <begin position="302"/>
        <end position="347"/>
    </location>
</feature>
<feature type="region of interest" description="Disordered" evidence="3">
    <location>
        <begin position="235"/>
        <end position="264"/>
    </location>
</feature>
<dbReference type="PANTHER" id="PTHR44314:SF1">
    <property type="entry name" value="CILIA- AND FLAGELLA-ASSOCIATED PROTEIN 70"/>
    <property type="match status" value="1"/>
</dbReference>
<evidence type="ECO:0000313" key="4">
    <source>
        <dbReference type="EMBL" id="GMI04206.1"/>
    </source>
</evidence>
<feature type="compositionally biased region" description="Polar residues" evidence="3">
    <location>
        <begin position="252"/>
        <end position="264"/>
    </location>
</feature>
<evidence type="ECO:0000256" key="2">
    <source>
        <dbReference type="ARBA" id="ARBA00022803"/>
    </source>
</evidence>
<keyword evidence="2" id="KW-0802">TPR repeat</keyword>
<protein>
    <submittedName>
        <fullName evidence="4">Uncharacterized protein</fullName>
    </submittedName>
</protein>
<dbReference type="Gene3D" id="1.25.40.10">
    <property type="entry name" value="Tetratricopeptide repeat domain"/>
    <property type="match status" value="1"/>
</dbReference>
<evidence type="ECO:0000313" key="5">
    <source>
        <dbReference type="Proteomes" id="UP001165122"/>
    </source>
</evidence>
<evidence type="ECO:0000256" key="3">
    <source>
        <dbReference type="SAM" id="MobiDB-lite"/>
    </source>
</evidence>
<dbReference type="PANTHER" id="PTHR44314">
    <property type="entry name" value="CILIA- AND FLAGELLA-ASSOCIATED PROTEIN 70"/>
    <property type="match status" value="1"/>
</dbReference>
<evidence type="ECO:0000256" key="1">
    <source>
        <dbReference type="ARBA" id="ARBA00022737"/>
    </source>
</evidence>
<feature type="region of interest" description="Disordered" evidence="3">
    <location>
        <begin position="413"/>
        <end position="447"/>
    </location>
</feature>
<dbReference type="InterPro" id="IPR011990">
    <property type="entry name" value="TPR-like_helical_dom_sf"/>
</dbReference>
<feature type="region of interest" description="Disordered" evidence="3">
    <location>
        <begin position="1"/>
        <end position="20"/>
    </location>
</feature>
<dbReference type="GO" id="GO:0060271">
    <property type="term" value="P:cilium assembly"/>
    <property type="evidence" value="ECO:0007669"/>
    <property type="project" value="TreeGrafter"/>
</dbReference>
<feature type="region of interest" description="Disordered" evidence="3">
    <location>
        <begin position="302"/>
        <end position="358"/>
    </location>
</feature>
<sequence>MAEENVEVTAPPEEQGPALTAALLTFSISGLKVKAPEPEAAPPTEEGKEEKEEEPPTPKPSTYHVTVSVSGQASEFWPKTPAAEGEEEDGAAPVAAKVAGLQGSDAFFCSTLPVPCDDVSVSKFLSSFFVVELVETVEGEEAKVVSTASLPLSRVAGDEEVTANLSFANGWGTVDVLAQPEDELADHMLGGVQVSIYDVVVSSLPEEFKILSPFDAATMTVEDYHATVSALVIPPAPTTEDGADPAPAPAPSQTFAVSLSPTDTTPALSLGLATWTYTPTEDGPPIEVPRTEEEIEKLKADAIEEHEKEEEEKKRLEEEEEGKEKEGRNDEEKKGGEDEKGEEEKPEPFVPDVPTSRFVPTPTATWTLAYCIEKGSKSIAGGSFFLSASSKEKFLSDPQPISLTISRNGVSTKYDEEAGGEPEAAAADAKKGKKGGKKDAKAADDDAAGEPEYVLKGSLNTIGLTSPGQQLVHLNAELEYEGEDEARTSSVSGAAPQAAFKFFVSSALREFEDSALAVELGMGEVVGMRQWKPKEKPRDIAGELRSELENIVFTLASDMKGLSDKELFEKVQASGLFYNMKEKLRPAVQMAAHSRFRKAPEGEEGKEAYRSELFTALSTQLNTVLINKFTENTVVDSAMFPTPADSFAKDFEMFGMRAEECVVSGRMDIAMSKHEDRVALAIKASKTEEPEGIQMLSDAYDSMAKFCLISGMPGARDRALECVKQSSVVALLSFELQLVNALVLLDFEMYELAEESFGNALEIADGGAAKGLVYAGLCVMNDAIDELEKKTYDDDKESLRLRGLPMVTFPARDLSRCVKAKESLVKASGSVENAPARRGGLVAMLSVVEIMIDLNLSVAASRALDIATKCENLAGKKEKERELEAVDVDAVYGLRNRLDACLALYNGESEAALGFAGKGLEFDKTGRNYEILGKASVGEAAISAYELSLESYGEEAAPLRIYLKLAVLLIEQQTEVALTRAKVIALRATAKFGSSMAWRLAGITLGELGDKVEAEVVFQESLRINSFDPITWANFALLILDGEERMEDSVANAKQSILHDLDDAFLLRQLGSKLYGKGDLSLAELVLRRSLVLNKASATKKMLGDVLRALKKEGEAMGFFLALMDDDEFSVEEKRDLYGLIVGDFREQKKSKELNEFVKKYGGEFSEKN</sequence>
<dbReference type="EMBL" id="BRXW01000070">
    <property type="protein sequence ID" value="GMI04206.1"/>
    <property type="molecule type" value="Genomic_DNA"/>
</dbReference>
<gene>
    <name evidence="4" type="ORF">TrLO_g7246</name>
</gene>
<dbReference type="GO" id="GO:0070062">
    <property type="term" value="C:extracellular exosome"/>
    <property type="evidence" value="ECO:0007669"/>
    <property type="project" value="TreeGrafter"/>
</dbReference>
<dbReference type="InterPro" id="IPR052628">
    <property type="entry name" value="CFAP70"/>
</dbReference>
<dbReference type="OrthoDB" id="10262375at2759"/>
<reference evidence="5" key="1">
    <citation type="journal article" date="2023" name="Commun. Biol.">
        <title>Genome analysis of Parmales, the sister group of diatoms, reveals the evolutionary specialization of diatoms from phago-mixotrophs to photoautotrophs.</title>
        <authorList>
            <person name="Ban H."/>
            <person name="Sato S."/>
            <person name="Yoshikawa S."/>
            <person name="Yamada K."/>
            <person name="Nakamura Y."/>
            <person name="Ichinomiya M."/>
            <person name="Sato N."/>
            <person name="Blanc-Mathieu R."/>
            <person name="Endo H."/>
            <person name="Kuwata A."/>
            <person name="Ogata H."/>
        </authorList>
    </citation>
    <scope>NUCLEOTIDE SEQUENCE [LARGE SCALE GENOMIC DNA]</scope>
    <source>
        <strain evidence="5">NIES 3700</strain>
    </source>
</reference>
<name>A0A9W7CDK2_9STRA</name>
<feature type="region of interest" description="Disordered" evidence="3">
    <location>
        <begin position="33"/>
        <end position="67"/>
    </location>
</feature>